<organism evidence="1">
    <name type="scientific">marine metagenome</name>
    <dbReference type="NCBI Taxonomy" id="408172"/>
    <lineage>
        <taxon>unclassified sequences</taxon>
        <taxon>metagenomes</taxon>
        <taxon>ecological metagenomes</taxon>
    </lineage>
</organism>
<dbReference type="AlphaFoldDB" id="A0A381X8F0"/>
<protein>
    <submittedName>
        <fullName evidence="1">Uncharacterized protein</fullName>
    </submittedName>
</protein>
<name>A0A381X8F0_9ZZZZ</name>
<evidence type="ECO:0000313" key="1">
    <source>
        <dbReference type="EMBL" id="SVA60900.1"/>
    </source>
</evidence>
<reference evidence="1" key="1">
    <citation type="submission" date="2018-05" db="EMBL/GenBank/DDBJ databases">
        <authorList>
            <person name="Lanie J.A."/>
            <person name="Ng W.-L."/>
            <person name="Kazmierczak K.M."/>
            <person name="Andrzejewski T.M."/>
            <person name="Davidsen T.M."/>
            <person name="Wayne K.J."/>
            <person name="Tettelin H."/>
            <person name="Glass J.I."/>
            <person name="Rusch D."/>
            <person name="Podicherti R."/>
            <person name="Tsui H.-C.T."/>
            <person name="Winkler M.E."/>
        </authorList>
    </citation>
    <scope>NUCLEOTIDE SEQUENCE</scope>
</reference>
<proteinExistence type="predicted"/>
<sequence>MQLSRTEAVRAALAAGNGVTGQLTAGVTHLPLDSGSVAIANHGIAVKALTANTDSVWVGIGSATTGTGTELNPGEGVTINIDSLTKVYVISDTAAQKVSYILT</sequence>
<dbReference type="EMBL" id="UINC01014242">
    <property type="protein sequence ID" value="SVA60900.1"/>
    <property type="molecule type" value="Genomic_DNA"/>
</dbReference>
<gene>
    <name evidence="1" type="ORF">METZ01_LOCUS113754</name>
</gene>
<accession>A0A381X8F0</accession>